<dbReference type="NCBIfam" id="TIGR00005">
    <property type="entry name" value="rluA_subfam"/>
    <property type="match status" value="1"/>
</dbReference>
<dbReference type="Gene3D" id="3.10.290.10">
    <property type="entry name" value="RNA-binding S4 domain"/>
    <property type="match status" value="1"/>
</dbReference>
<evidence type="ECO:0000256" key="3">
    <source>
        <dbReference type="ARBA" id="ARBA00023235"/>
    </source>
</evidence>
<feature type="domain" description="Pseudouridine synthase RsuA/RluA-like" evidence="9">
    <location>
        <begin position="99"/>
        <end position="260"/>
    </location>
</feature>
<keyword evidence="11" id="KW-1185">Reference proteome</keyword>
<sequence length="334" mass="35368">MSFVLSSADGPRAVSVAAGPDEGGQRLDRFLAARLPEFSRARLQALMREGAVSAGGRTLVDPSARVNAGETYVVAAPPPAPAEPVGQDIPLTVAFEDAHLIVIDKPAGLVVHPAAGHADGTLVNALINHCGASLSGVGGVARPGIVHRLDKDTSGLLVVAKHDAAHRALSAQFADHGRTGPLVRSYRALVWGLPSRPRGTVDAPLGRSERNREKIAVRADGREAITHWEVLERFEAAGASLMECRLETGRTHQIRVHMASIGHPLLGDMVYGASHRTKAARLSDEGRDALAALNRQALHAAELGFAHPVTGEELHFESPLPDDLTRMTSALETQ</sequence>
<comment type="similarity">
    <text evidence="1 8">Belongs to the pseudouridine synthase RluA family.</text>
</comment>
<dbReference type="InterPro" id="IPR006225">
    <property type="entry name" value="PsdUridine_synth_RluC/D"/>
</dbReference>
<dbReference type="PANTHER" id="PTHR21600:SF44">
    <property type="entry name" value="RIBOSOMAL LARGE SUBUNIT PSEUDOURIDINE SYNTHASE D"/>
    <property type="match status" value="1"/>
</dbReference>
<proteinExistence type="inferred from homology"/>
<evidence type="ECO:0000259" key="9">
    <source>
        <dbReference type="Pfam" id="PF00849"/>
    </source>
</evidence>
<dbReference type="EC" id="5.4.99.-" evidence="8"/>
<dbReference type="InterPro" id="IPR050188">
    <property type="entry name" value="RluA_PseudoU_synthase"/>
</dbReference>
<evidence type="ECO:0000256" key="6">
    <source>
        <dbReference type="PIRSR" id="PIRSR606225-1"/>
    </source>
</evidence>
<dbReference type="Pfam" id="PF00849">
    <property type="entry name" value="PseudoU_synth_2"/>
    <property type="match status" value="1"/>
</dbReference>
<dbReference type="InterPro" id="IPR036986">
    <property type="entry name" value="S4_RNA-bd_sf"/>
</dbReference>
<dbReference type="PANTHER" id="PTHR21600">
    <property type="entry name" value="MITOCHONDRIAL RNA PSEUDOURIDINE SYNTHASE"/>
    <property type="match status" value="1"/>
</dbReference>
<comment type="catalytic activity">
    <reaction evidence="4">
        <text>uridine(1911/1915/1917) in 23S rRNA = pseudouridine(1911/1915/1917) in 23S rRNA</text>
        <dbReference type="Rhea" id="RHEA:42524"/>
        <dbReference type="Rhea" id="RHEA-COMP:10097"/>
        <dbReference type="Rhea" id="RHEA-COMP:10098"/>
        <dbReference type="ChEBI" id="CHEBI:65314"/>
        <dbReference type="ChEBI" id="CHEBI:65315"/>
        <dbReference type="EC" id="5.4.99.23"/>
    </reaction>
</comment>
<organism evidence="10 11">
    <name type="scientific">Methylopila jiangsuensis</name>
    <dbReference type="NCBI Taxonomy" id="586230"/>
    <lineage>
        <taxon>Bacteria</taxon>
        <taxon>Pseudomonadati</taxon>
        <taxon>Pseudomonadota</taxon>
        <taxon>Alphaproteobacteria</taxon>
        <taxon>Hyphomicrobiales</taxon>
        <taxon>Methylopilaceae</taxon>
        <taxon>Methylopila</taxon>
    </lineage>
</organism>
<comment type="catalytic activity">
    <reaction evidence="8">
        <text>a uridine in RNA = a pseudouridine in RNA</text>
        <dbReference type="Rhea" id="RHEA:48348"/>
        <dbReference type="Rhea" id="RHEA-COMP:12068"/>
        <dbReference type="Rhea" id="RHEA-COMP:12069"/>
        <dbReference type="ChEBI" id="CHEBI:65314"/>
        <dbReference type="ChEBI" id="CHEBI:65315"/>
    </reaction>
</comment>
<reference evidence="10" key="1">
    <citation type="journal article" date="2014" name="Int. J. Syst. Evol. Microbiol.">
        <title>Complete genome sequence of Corynebacterium casei LMG S-19264T (=DSM 44701T), isolated from a smear-ripened cheese.</title>
        <authorList>
            <consortium name="US DOE Joint Genome Institute (JGI-PGF)"/>
            <person name="Walter F."/>
            <person name="Albersmeier A."/>
            <person name="Kalinowski J."/>
            <person name="Ruckert C."/>
        </authorList>
    </citation>
    <scope>NUCLEOTIDE SEQUENCE</scope>
    <source>
        <strain evidence="10">VKM B-2555</strain>
    </source>
</reference>
<feature type="active site" evidence="6">
    <location>
        <position position="150"/>
    </location>
</feature>
<dbReference type="InterPro" id="IPR006145">
    <property type="entry name" value="PsdUridine_synth_RsuA/RluA"/>
</dbReference>
<name>A0A9W6JH19_9HYPH</name>
<dbReference type="SUPFAM" id="SSF55120">
    <property type="entry name" value="Pseudouridine synthase"/>
    <property type="match status" value="1"/>
</dbReference>
<dbReference type="InterPro" id="IPR020103">
    <property type="entry name" value="PsdUridine_synth_cat_dom_sf"/>
</dbReference>
<evidence type="ECO:0000313" key="10">
    <source>
        <dbReference type="EMBL" id="GLK76912.1"/>
    </source>
</evidence>
<dbReference type="AlphaFoldDB" id="A0A9W6JH19"/>
<dbReference type="CDD" id="cd02869">
    <property type="entry name" value="PseudoU_synth_RluA_like"/>
    <property type="match status" value="1"/>
</dbReference>
<dbReference type="SUPFAM" id="SSF55174">
    <property type="entry name" value="Alpha-L RNA-binding motif"/>
    <property type="match status" value="1"/>
</dbReference>
<dbReference type="EMBL" id="BSFK01000010">
    <property type="protein sequence ID" value="GLK76912.1"/>
    <property type="molecule type" value="Genomic_DNA"/>
</dbReference>
<evidence type="ECO:0000256" key="7">
    <source>
        <dbReference type="PROSITE-ProRule" id="PRU00182"/>
    </source>
</evidence>
<protein>
    <recommendedName>
        <fullName evidence="8">Pseudouridine synthase</fullName>
        <ecNumber evidence="8">5.4.99.-</ecNumber>
    </recommendedName>
</protein>
<dbReference type="Gene3D" id="3.30.2350.10">
    <property type="entry name" value="Pseudouridine synthase"/>
    <property type="match status" value="1"/>
</dbReference>
<comment type="function">
    <text evidence="5">Responsible for synthesis of pseudouridine from uracil at positions 1911, 1915 and 1917 in 23S ribosomal RNA.</text>
</comment>
<reference evidence="10" key="2">
    <citation type="submission" date="2023-01" db="EMBL/GenBank/DDBJ databases">
        <authorList>
            <person name="Sun Q."/>
            <person name="Evtushenko L."/>
        </authorList>
    </citation>
    <scope>NUCLEOTIDE SEQUENCE</scope>
    <source>
        <strain evidence="10">VKM B-2555</strain>
    </source>
</reference>
<dbReference type="RefSeq" id="WP_271204765.1">
    <property type="nucleotide sequence ID" value="NZ_BSFK01000010.1"/>
</dbReference>
<evidence type="ECO:0000256" key="8">
    <source>
        <dbReference type="RuleBase" id="RU362028"/>
    </source>
</evidence>
<keyword evidence="3 8" id="KW-0413">Isomerase</keyword>
<dbReference type="InterPro" id="IPR006224">
    <property type="entry name" value="PsdUridine_synth_RluA-like_CS"/>
</dbReference>
<dbReference type="Proteomes" id="UP001143364">
    <property type="component" value="Unassembled WGS sequence"/>
</dbReference>
<comment type="caution">
    <text evidence="10">The sequence shown here is derived from an EMBL/GenBank/DDBJ whole genome shotgun (WGS) entry which is preliminary data.</text>
</comment>
<dbReference type="GO" id="GO:0160140">
    <property type="term" value="F:23S rRNA pseudouridine(1911/1915/1917) synthase activity"/>
    <property type="evidence" value="ECO:0007669"/>
    <property type="project" value="UniProtKB-EC"/>
</dbReference>
<evidence type="ECO:0000256" key="5">
    <source>
        <dbReference type="ARBA" id="ARBA00056072"/>
    </source>
</evidence>
<dbReference type="PROSITE" id="PS50889">
    <property type="entry name" value="S4"/>
    <property type="match status" value="1"/>
</dbReference>
<dbReference type="PROSITE" id="PS01129">
    <property type="entry name" value="PSI_RLU"/>
    <property type="match status" value="1"/>
</dbReference>
<evidence type="ECO:0000256" key="4">
    <source>
        <dbReference type="ARBA" id="ARBA00036882"/>
    </source>
</evidence>
<evidence type="ECO:0000313" key="11">
    <source>
        <dbReference type="Proteomes" id="UP001143364"/>
    </source>
</evidence>
<evidence type="ECO:0000256" key="2">
    <source>
        <dbReference type="ARBA" id="ARBA00022884"/>
    </source>
</evidence>
<keyword evidence="2 7" id="KW-0694">RNA-binding</keyword>
<dbReference type="GO" id="GO:0000455">
    <property type="term" value="P:enzyme-directed rRNA pseudouridine synthesis"/>
    <property type="evidence" value="ECO:0007669"/>
    <property type="project" value="TreeGrafter"/>
</dbReference>
<dbReference type="FunFam" id="3.30.2350.10:FF:000006">
    <property type="entry name" value="Pseudouridine synthase"/>
    <property type="match status" value="1"/>
</dbReference>
<dbReference type="CDD" id="cd00165">
    <property type="entry name" value="S4"/>
    <property type="match status" value="1"/>
</dbReference>
<gene>
    <name evidence="10" type="ORF">GCM10008171_21660</name>
</gene>
<dbReference type="GO" id="GO:0003723">
    <property type="term" value="F:RNA binding"/>
    <property type="evidence" value="ECO:0007669"/>
    <property type="project" value="UniProtKB-KW"/>
</dbReference>
<accession>A0A9W6JH19</accession>
<evidence type="ECO:0000256" key="1">
    <source>
        <dbReference type="ARBA" id="ARBA00010876"/>
    </source>
</evidence>